<evidence type="ECO:0000313" key="7">
    <source>
        <dbReference type="EMBL" id="KAG8450947.1"/>
    </source>
</evidence>
<sequence>DCGPPPRLDYAELKPEFNNQTFPIGQEVKYICRPGYVRSGLKDSIVCLSDFRWSTLYKLCTRRQCPNPGDIQNGQMEAEDYLFGSRVTYTCNIGYNMISKYNYRVCLADGTWSNSLPICEVQRCSAPETVPHGTYNPPKEEYQYQDSVTYRCKNNMALVGEAFIFCTEAGNWSSVAPYCKAVNCPNPIVPNAIKTSGFTGPYLLNYAVTFKCIQGFDMFGSSTVQCNIDSNWAPSLPRCLGRCGLPPKLKYGQLKPTSTNQTHFSSGVRVEYDCAQGYLPVNGTNNTIICLSNATWSTPQVFCTKRSCGNPDIIENGQIEGEDYLFGSRVTYTCNIG</sequence>
<dbReference type="FunFam" id="2.10.70.10:FF:000014">
    <property type="entry name" value="Membrane cofactor protein"/>
    <property type="match status" value="1"/>
</dbReference>
<dbReference type="Pfam" id="PF00084">
    <property type="entry name" value="Sushi"/>
    <property type="match status" value="6"/>
</dbReference>
<dbReference type="Proteomes" id="UP000812440">
    <property type="component" value="Chromosome 2"/>
</dbReference>
<dbReference type="InterPro" id="IPR000436">
    <property type="entry name" value="Sushi_SCR_CCP_dom"/>
</dbReference>
<reference evidence="7" key="1">
    <citation type="thesis" date="2020" institute="ProQuest LLC" country="789 East Eisenhower Parkway, Ann Arbor, MI, USA">
        <title>Comparative Genomics and Chromosome Evolution.</title>
        <authorList>
            <person name="Mudd A.B."/>
        </authorList>
    </citation>
    <scope>NUCLEOTIDE SEQUENCE</scope>
    <source>
        <strain evidence="7">Female2</strain>
        <tissue evidence="7">Blood</tissue>
    </source>
</reference>
<evidence type="ECO:0000313" key="8">
    <source>
        <dbReference type="Proteomes" id="UP000812440"/>
    </source>
</evidence>
<proteinExistence type="predicted"/>
<feature type="disulfide bond" evidence="5">
    <location>
        <begin position="152"/>
        <end position="179"/>
    </location>
</feature>
<keyword evidence="2" id="KW-0732">Signal</keyword>
<feature type="disulfide bond" evidence="5">
    <location>
        <begin position="212"/>
        <end position="239"/>
    </location>
</feature>
<organism evidence="7 8">
    <name type="scientific">Hymenochirus boettgeri</name>
    <name type="common">Congo dwarf clawed frog</name>
    <dbReference type="NCBI Taxonomy" id="247094"/>
    <lineage>
        <taxon>Eukaryota</taxon>
        <taxon>Metazoa</taxon>
        <taxon>Chordata</taxon>
        <taxon>Craniata</taxon>
        <taxon>Vertebrata</taxon>
        <taxon>Euteleostomi</taxon>
        <taxon>Amphibia</taxon>
        <taxon>Batrachia</taxon>
        <taxon>Anura</taxon>
        <taxon>Pipoidea</taxon>
        <taxon>Pipidae</taxon>
        <taxon>Pipinae</taxon>
        <taxon>Hymenochirus</taxon>
    </lineage>
</organism>
<dbReference type="OrthoDB" id="6480633at2759"/>
<feature type="domain" description="Sushi" evidence="6">
    <location>
        <begin position="122"/>
        <end position="181"/>
    </location>
</feature>
<dbReference type="EMBL" id="JAACNH010000002">
    <property type="protein sequence ID" value="KAG8450947.1"/>
    <property type="molecule type" value="Genomic_DNA"/>
</dbReference>
<keyword evidence="3" id="KW-0677">Repeat</keyword>
<evidence type="ECO:0000256" key="4">
    <source>
        <dbReference type="ARBA" id="ARBA00023157"/>
    </source>
</evidence>
<dbReference type="InterPro" id="IPR035976">
    <property type="entry name" value="Sushi/SCR/CCP_sf"/>
</dbReference>
<feature type="domain" description="Sushi" evidence="6">
    <location>
        <begin position="182"/>
        <end position="241"/>
    </location>
</feature>
<dbReference type="AlphaFoldDB" id="A0A8T2K6F0"/>
<dbReference type="InterPro" id="IPR051277">
    <property type="entry name" value="SEZ6_CSMD_C4BPB_Regulators"/>
</dbReference>
<keyword evidence="8" id="KW-1185">Reference proteome</keyword>
<feature type="domain" description="Sushi" evidence="6">
    <location>
        <begin position="1"/>
        <end position="62"/>
    </location>
</feature>
<evidence type="ECO:0000259" key="6">
    <source>
        <dbReference type="PROSITE" id="PS50923"/>
    </source>
</evidence>
<keyword evidence="1 5" id="KW-0768">Sushi</keyword>
<dbReference type="SUPFAM" id="SSF57535">
    <property type="entry name" value="Complement control module/SCR domain"/>
    <property type="match status" value="6"/>
</dbReference>
<feature type="domain" description="Sushi" evidence="6">
    <location>
        <begin position="63"/>
        <end position="121"/>
    </location>
</feature>
<dbReference type="Gene3D" id="2.10.70.10">
    <property type="entry name" value="Complement Module, domain 1"/>
    <property type="match status" value="6"/>
</dbReference>
<feature type="non-terminal residue" evidence="7">
    <location>
        <position position="337"/>
    </location>
</feature>
<comment type="caution">
    <text evidence="5">Lacks conserved residue(s) required for the propagation of feature annotation.</text>
</comment>
<protein>
    <recommendedName>
        <fullName evidence="6">Sushi domain-containing protein</fullName>
    </recommendedName>
</protein>
<evidence type="ECO:0000256" key="5">
    <source>
        <dbReference type="PROSITE-ProRule" id="PRU00302"/>
    </source>
</evidence>
<dbReference type="PANTHER" id="PTHR45656">
    <property type="entry name" value="PROTEIN CBR-CLEC-78"/>
    <property type="match status" value="1"/>
</dbReference>
<evidence type="ECO:0000256" key="1">
    <source>
        <dbReference type="ARBA" id="ARBA00022659"/>
    </source>
</evidence>
<feature type="domain" description="Sushi" evidence="6">
    <location>
        <begin position="242"/>
        <end position="305"/>
    </location>
</feature>
<accession>A0A8T2K6F0</accession>
<keyword evidence="4 5" id="KW-1015">Disulfide bond</keyword>
<evidence type="ECO:0000256" key="2">
    <source>
        <dbReference type="ARBA" id="ARBA00022729"/>
    </source>
</evidence>
<dbReference type="PROSITE" id="PS50923">
    <property type="entry name" value="SUSHI"/>
    <property type="match status" value="5"/>
</dbReference>
<gene>
    <name evidence="7" type="ORF">GDO86_003289</name>
</gene>
<name>A0A8T2K6F0_9PIPI</name>
<comment type="caution">
    <text evidence="7">The sequence shown here is derived from an EMBL/GenBank/DDBJ whole genome shotgun (WGS) entry which is preliminary data.</text>
</comment>
<evidence type="ECO:0000256" key="3">
    <source>
        <dbReference type="ARBA" id="ARBA00022737"/>
    </source>
</evidence>
<dbReference type="PANTHER" id="PTHR45656:SF15">
    <property type="entry name" value="SUSHI DOMAIN-CONTAINING PROTEIN"/>
    <property type="match status" value="1"/>
</dbReference>
<dbReference type="CDD" id="cd00033">
    <property type="entry name" value="CCP"/>
    <property type="match status" value="6"/>
</dbReference>
<dbReference type="SMART" id="SM00032">
    <property type="entry name" value="CCP"/>
    <property type="match status" value="5"/>
</dbReference>